<dbReference type="InterPro" id="IPR042197">
    <property type="entry name" value="Apaf_helical"/>
</dbReference>
<dbReference type="SUPFAM" id="SSF52058">
    <property type="entry name" value="L domain-like"/>
    <property type="match status" value="1"/>
</dbReference>
<dbReference type="Pfam" id="PF01582">
    <property type="entry name" value="TIR"/>
    <property type="match status" value="1"/>
</dbReference>
<accession>A0A9I9CIW3</accession>
<keyword evidence="1" id="KW-0433">Leucine-rich repeat</keyword>
<dbReference type="GO" id="GO:0043531">
    <property type="term" value="F:ADP binding"/>
    <property type="evidence" value="ECO:0007669"/>
    <property type="project" value="InterPro"/>
</dbReference>
<evidence type="ECO:0000256" key="3">
    <source>
        <dbReference type="ARBA" id="ARBA00022821"/>
    </source>
</evidence>
<dbReference type="Pfam" id="PF00931">
    <property type="entry name" value="NB-ARC"/>
    <property type="match status" value="1"/>
</dbReference>
<dbReference type="SUPFAM" id="SSF52200">
    <property type="entry name" value="Toll/Interleukin receptor TIR domain"/>
    <property type="match status" value="1"/>
</dbReference>
<dbReference type="PROSITE" id="PS50104">
    <property type="entry name" value="TIR"/>
    <property type="match status" value="1"/>
</dbReference>
<dbReference type="InterPro" id="IPR002182">
    <property type="entry name" value="NB-ARC"/>
</dbReference>
<dbReference type="PANTHER" id="PTHR11017:SF570">
    <property type="entry name" value="DISEASE RESISTANCE PROTEIN (TIR-NBS CLASS)-RELATED"/>
    <property type="match status" value="1"/>
</dbReference>
<evidence type="ECO:0000313" key="6">
    <source>
        <dbReference type="EnsemblPlants" id="MELO3C004292.2.1"/>
    </source>
</evidence>
<keyword evidence="3" id="KW-0611">Plant defense</keyword>
<organism evidence="6">
    <name type="scientific">Cucumis melo</name>
    <name type="common">Muskmelon</name>
    <dbReference type="NCBI Taxonomy" id="3656"/>
    <lineage>
        <taxon>Eukaryota</taxon>
        <taxon>Viridiplantae</taxon>
        <taxon>Streptophyta</taxon>
        <taxon>Embryophyta</taxon>
        <taxon>Tracheophyta</taxon>
        <taxon>Spermatophyta</taxon>
        <taxon>Magnoliopsida</taxon>
        <taxon>eudicotyledons</taxon>
        <taxon>Gunneridae</taxon>
        <taxon>Pentapetalae</taxon>
        <taxon>rosids</taxon>
        <taxon>fabids</taxon>
        <taxon>Cucurbitales</taxon>
        <taxon>Cucurbitaceae</taxon>
        <taxon>Benincaseae</taxon>
        <taxon>Cucumis</taxon>
    </lineage>
</organism>
<proteinExistence type="predicted"/>
<dbReference type="InterPro" id="IPR044974">
    <property type="entry name" value="Disease_R_plants"/>
</dbReference>
<dbReference type="GO" id="GO:0007165">
    <property type="term" value="P:signal transduction"/>
    <property type="evidence" value="ECO:0007669"/>
    <property type="project" value="InterPro"/>
</dbReference>
<dbReference type="PRINTS" id="PR00364">
    <property type="entry name" value="DISEASERSIST"/>
</dbReference>
<dbReference type="InterPro" id="IPR032675">
    <property type="entry name" value="LRR_dom_sf"/>
</dbReference>
<dbReference type="SUPFAM" id="SSF46785">
    <property type="entry name" value="Winged helix' DNA-binding domain"/>
    <property type="match status" value="1"/>
</dbReference>
<sequence length="1121" mass="128046">QKKLSIVGFISDIPSHCSVPSIFFHYSCLRFFDMYRASGSSSSHVRLPFDVFLNFRGEDTRSSFTSHLHMALCQKGVKVFIDDDKLPRGEEICTSLLKAIEESKISIVIISENYASSHWCLDELIKIIMCNKSNNRQVVFPVFYKVDPSQVRQQSGRFGEEFGKLQVRFSNKMQAWSEALTFISSMSGWDLKNYESEASLIQIIVQEVRKKLKNSGTTQLDVAKYPVGINIQVNNLLLHVMPNGVTMVGLYGIGGMGKTTLAKALYNRISDDFEGCCFLANVREASNQHWGLVELQKALLRKILMDDSIKISNIGIGISTIRDLLCSKKILLVLDDVDTHEQLQALAGGHHWFGHGSKVIATTRNKQLLASHGFNILRRVNGLNAIEGLELFSWHAFKNSHPSSDYLHLSKHAVHYCKGLPLALEVLGSFLNSIDDQSKFKHILDEYENSYLDKDIQDILRISYDELEQDVKEIFLYISCCFVNEDKNKVQMMLQACDCHFRLEMGIKKLTDLSLINIDMFNCVEMHDLIQQMGHTIHLLEPSNSHKRKRFLFEKDVMDVLNGDTEARAVKAIKLNFPQPTELDIDSRAFEKVKNLVVLKVHNVTSSKSLEYLPSSLRWIIWPKFPFSSLPSSYSMEKLIELTMPSSFIKHFGNGFMNCEWLKRIDLSRSEFLEEISDLSSAINLEELDLSWCNNLVRVHESVGSLGKLATLDLSSHSNGFTQFPSNLKLKSLKELVMKECRIVKRYPHFSEEMKSSLEELRIEYSCVTDLSPTIGHLTGLTHLTIVECKEFTTLPSTICHLSNLIALTVINSELSTFPFLYSRSLALFPHLICLDLSNCNITNLSFLESITHVAPSLTELYLTGNDFRSLPSCIVNFKYLRHFDIRNCRFLEEILKVPEGVIFMNAQGCKSLARFPDNIAGFISCDLEFVDRKYRQLILMNCDIPEWFDYKSRNNSITFPTTFNYPGWRLKVLAACVKVQVHDCVTQYHNTAELECQVFFNDIPVWSSEDEEKCLVEESRWLSLEASPNDYTWFIVLNPHRDFYLDLDDMMEGSPETDVSQLCFGINSMEMDHNIIPDDNWNSIGGSIWKNFTVLFTPRPELSDAKVSIKSCGVHVIMEE</sequence>
<reference evidence="6" key="1">
    <citation type="submission" date="2023-03" db="UniProtKB">
        <authorList>
            <consortium name="EnsemblPlants"/>
        </authorList>
    </citation>
    <scope>IDENTIFICATION</scope>
</reference>
<dbReference type="SMART" id="SM00382">
    <property type="entry name" value="AAA"/>
    <property type="match status" value="1"/>
</dbReference>
<dbReference type="InterPro" id="IPR035897">
    <property type="entry name" value="Toll_tir_struct_dom_sf"/>
</dbReference>
<dbReference type="Pfam" id="PF23282">
    <property type="entry name" value="WHD_ROQ1"/>
    <property type="match status" value="1"/>
</dbReference>
<evidence type="ECO:0000256" key="2">
    <source>
        <dbReference type="ARBA" id="ARBA00022737"/>
    </source>
</evidence>
<keyword evidence="2" id="KW-0677">Repeat</keyword>
<keyword evidence="4" id="KW-0520">NAD</keyword>
<dbReference type="InterPro" id="IPR000157">
    <property type="entry name" value="TIR_dom"/>
</dbReference>
<dbReference type="InterPro" id="IPR036390">
    <property type="entry name" value="WH_DNA-bd_sf"/>
</dbReference>
<dbReference type="Gene3D" id="3.80.10.10">
    <property type="entry name" value="Ribonuclease Inhibitor"/>
    <property type="match status" value="1"/>
</dbReference>
<evidence type="ECO:0000256" key="1">
    <source>
        <dbReference type="ARBA" id="ARBA00022614"/>
    </source>
</evidence>
<dbReference type="GO" id="GO:0006952">
    <property type="term" value="P:defense response"/>
    <property type="evidence" value="ECO:0007669"/>
    <property type="project" value="UniProtKB-KW"/>
</dbReference>
<dbReference type="InterPro" id="IPR001611">
    <property type="entry name" value="Leu-rich_rpt"/>
</dbReference>
<dbReference type="InterPro" id="IPR027417">
    <property type="entry name" value="P-loop_NTPase"/>
</dbReference>
<dbReference type="FunFam" id="3.40.50.10140:FF:000007">
    <property type="entry name" value="Disease resistance protein (TIR-NBS-LRR class)"/>
    <property type="match status" value="1"/>
</dbReference>
<evidence type="ECO:0000259" key="5">
    <source>
        <dbReference type="PROSITE" id="PS50104"/>
    </source>
</evidence>
<dbReference type="PROSITE" id="PS51450">
    <property type="entry name" value="LRR"/>
    <property type="match status" value="1"/>
</dbReference>
<dbReference type="SMART" id="SM00255">
    <property type="entry name" value="TIR"/>
    <property type="match status" value="1"/>
</dbReference>
<dbReference type="PANTHER" id="PTHR11017">
    <property type="entry name" value="LEUCINE-RICH REPEAT-CONTAINING PROTEIN"/>
    <property type="match status" value="1"/>
</dbReference>
<evidence type="ECO:0000256" key="4">
    <source>
        <dbReference type="ARBA" id="ARBA00023027"/>
    </source>
</evidence>
<dbReference type="InterPro" id="IPR058546">
    <property type="entry name" value="RPS4B/Roq1-like_LRR"/>
</dbReference>
<dbReference type="Gene3D" id="1.10.8.430">
    <property type="entry name" value="Helical domain of apoptotic protease-activating factors"/>
    <property type="match status" value="1"/>
</dbReference>
<dbReference type="Gene3D" id="3.40.50.300">
    <property type="entry name" value="P-loop containing nucleotide triphosphate hydrolases"/>
    <property type="match status" value="1"/>
</dbReference>
<protein>
    <recommendedName>
        <fullName evidence="5">TIR domain-containing protein</fullName>
    </recommendedName>
</protein>
<dbReference type="SUPFAM" id="SSF52540">
    <property type="entry name" value="P-loop containing nucleoside triphosphate hydrolases"/>
    <property type="match status" value="1"/>
</dbReference>
<feature type="domain" description="TIR" evidence="5">
    <location>
        <begin position="47"/>
        <end position="212"/>
    </location>
</feature>
<dbReference type="InterPro" id="IPR003593">
    <property type="entry name" value="AAA+_ATPase"/>
</dbReference>
<dbReference type="Pfam" id="PF23286">
    <property type="entry name" value="LRR_13"/>
    <property type="match status" value="1"/>
</dbReference>
<dbReference type="InterPro" id="IPR058192">
    <property type="entry name" value="WHD_ROQ1-like"/>
</dbReference>
<dbReference type="Gene3D" id="3.40.50.10140">
    <property type="entry name" value="Toll/interleukin-1 receptor homology (TIR) domain"/>
    <property type="match status" value="1"/>
</dbReference>
<dbReference type="Gramene" id="MELO3C004292.2.1">
    <property type="protein sequence ID" value="MELO3C004292.2.1"/>
    <property type="gene ID" value="MELO3C004292.2"/>
</dbReference>
<dbReference type="AlphaFoldDB" id="A0A9I9CIW3"/>
<dbReference type="EnsemblPlants" id="MELO3C004292.2.1">
    <property type="protein sequence ID" value="MELO3C004292.2.1"/>
    <property type="gene ID" value="MELO3C004292.2"/>
</dbReference>
<name>A0A9I9CIW3_CUCME</name>